<dbReference type="AlphaFoldDB" id="A0A6B0SC63"/>
<evidence type="ECO:0000313" key="2">
    <source>
        <dbReference type="Proteomes" id="UP000322234"/>
    </source>
</evidence>
<protein>
    <submittedName>
        <fullName evidence="1">Uncharacterized protein</fullName>
    </submittedName>
</protein>
<dbReference type="Proteomes" id="UP000322234">
    <property type="component" value="Unassembled WGS sequence"/>
</dbReference>
<sequence>MEGEPKEDRTVNGEDPSAEGVIFAHLNHRTLSERLLTPTPLSPMHLSAETSIYEEFDVNQIMLTRTWPHPLSTQSVIN</sequence>
<dbReference type="EMBL" id="VBQZ03000326">
    <property type="protein sequence ID" value="MXQ99015.1"/>
    <property type="molecule type" value="Genomic_DNA"/>
</dbReference>
<comment type="caution">
    <text evidence="1">The sequence shown here is derived from an EMBL/GenBank/DDBJ whole genome shotgun (WGS) entry which is preliminary data.</text>
</comment>
<name>A0A6B0SC63_9CETA</name>
<proteinExistence type="predicted"/>
<organism evidence="1 2">
    <name type="scientific">Bos mutus</name>
    <name type="common">wild yak</name>
    <dbReference type="NCBI Taxonomy" id="72004"/>
    <lineage>
        <taxon>Eukaryota</taxon>
        <taxon>Metazoa</taxon>
        <taxon>Chordata</taxon>
        <taxon>Craniata</taxon>
        <taxon>Vertebrata</taxon>
        <taxon>Euteleostomi</taxon>
        <taxon>Mammalia</taxon>
        <taxon>Eutheria</taxon>
        <taxon>Laurasiatheria</taxon>
        <taxon>Artiodactyla</taxon>
        <taxon>Ruminantia</taxon>
        <taxon>Pecora</taxon>
        <taxon>Bovidae</taxon>
        <taxon>Bovinae</taxon>
        <taxon>Bos</taxon>
    </lineage>
</organism>
<keyword evidence="2" id="KW-1185">Reference proteome</keyword>
<evidence type="ECO:0000313" key="1">
    <source>
        <dbReference type="EMBL" id="MXQ99015.1"/>
    </source>
</evidence>
<accession>A0A6B0SC63</accession>
<gene>
    <name evidence="1" type="ORF">E5288_WYG021871</name>
</gene>
<reference evidence="1" key="1">
    <citation type="submission" date="2019-10" db="EMBL/GenBank/DDBJ databases">
        <title>The sequence and de novo assembly of the wild yak genome.</title>
        <authorList>
            <person name="Liu Y."/>
        </authorList>
    </citation>
    <scope>NUCLEOTIDE SEQUENCE [LARGE SCALE GENOMIC DNA]</scope>
    <source>
        <strain evidence="1">WY2019</strain>
    </source>
</reference>